<comment type="similarity">
    <text evidence="6">In the C-terminal section; belongs to the phytoene/squalene synthase family.</text>
</comment>
<comment type="similarity">
    <text evidence="5">In the N-terminal section; belongs to the lycopene beta-cyclase family.</text>
</comment>
<dbReference type="InterPro" id="IPR002060">
    <property type="entry name" value="Squ/phyt_synthse"/>
</dbReference>
<evidence type="ECO:0000256" key="2">
    <source>
        <dbReference type="ARBA" id="ARBA00004141"/>
    </source>
</evidence>
<dbReference type="PROSITE" id="PS01045">
    <property type="entry name" value="SQUALEN_PHYTOEN_SYN_2"/>
    <property type="match status" value="1"/>
</dbReference>
<dbReference type="InterPro" id="IPR044843">
    <property type="entry name" value="Trans_IPPS_bact-type"/>
</dbReference>
<evidence type="ECO:0000256" key="14">
    <source>
        <dbReference type="ARBA" id="ARBA00023136"/>
    </source>
</evidence>
<evidence type="ECO:0000256" key="8">
    <source>
        <dbReference type="ARBA" id="ARBA00012396"/>
    </source>
</evidence>
<gene>
    <name evidence="20" type="ORF">B0J12DRAFT_595663</name>
</gene>
<sequence>MPPAASSTSLSHALRHIKYTIPPAVALTVLYHPLLTRLDLYKIVFLVTIAVVSTIPWDSYLIRTRVWTYPAHVIVGPKLFDIPAEEIFFFVIQTYNTSLLYLLLSKPVFFPAYLRCEGVNGEASHKKDSAWRKCQRAGQAVLALGIALSLRMVQLGGRGTYIGLIMLWAFPFLLLLWSLAYQFILGIPTSSSMWPIAIPTLYLWIVDTLALRRGTWVIETGTKLGFHLWPGLEIEEALFFLTTNTLIVFGLIAFDNALAILYTCLESFPTVPDMPSPAMLIRALLMPTSRYNGSYIHALQEAVDRLKRKSRSFFLASGTFQGRLRIDLILLYSFCRVADDLIDNASETKDAHEWIRKLRMYLDLSYKDMEEGNLREDYIEIKFPLEAQSALKFLPTSYLSSKPLYDMLDGFEMDLRFASAKNDPSKFPIQTVSDLDLYGERVAGTVAHSILEMVFHHSPFDASLETKQHLIEAGSRMGVALQYVNISRDIAADSRIHRVYIPLDWLAGEELTPAAVIKNPQGTRVEALRLRLLNRAFYIYAESRGAIEQLPEEARGPMRVAVESYMEIGRVIREEGYRVREGRATVPKRRRIMVAWNALRKRAA</sequence>
<feature type="transmembrane region" description="Helical" evidence="19">
    <location>
        <begin position="161"/>
        <end position="180"/>
    </location>
</feature>
<dbReference type="PANTHER" id="PTHR31480">
    <property type="entry name" value="BIFUNCTIONAL LYCOPENE CYCLASE/PHYTOENE SYNTHASE"/>
    <property type="match status" value="1"/>
</dbReference>
<dbReference type="SUPFAM" id="SSF48576">
    <property type="entry name" value="Terpenoid synthases"/>
    <property type="match status" value="1"/>
</dbReference>
<keyword evidence="16" id="KW-0511">Multifunctional enzyme</keyword>
<keyword evidence="11 19" id="KW-0812">Transmembrane</keyword>
<evidence type="ECO:0000256" key="10">
    <source>
        <dbReference type="ARBA" id="ARBA00022679"/>
    </source>
</evidence>
<keyword evidence="13 19" id="KW-1133">Transmembrane helix</keyword>
<evidence type="ECO:0000256" key="9">
    <source>
        <dbReference type="ARBA" id="ARBA00018909"/>
    </source>
</evidence>
<dbReference type="InterPro" id="IPR019845">
    <property type="entry name" value="Squalene/phytoene_synthase_CS"/>
</dbReference>
<comment type="caution">
    <text evidence="20">The sequence shown here is derived from an EMBL/GenBank/DDBJ whole genome shotgun (WGS) entry which is preliminary data.</text>
</comment>
<dbReference type="NCBIfam" id="TIGR03462">
    <property type="entry name" value="CarR_dom_SF"/>
    <property type="match status" value="2"/>
</dbReference>
<evidence type="ECO:0000256" key="5">
    <source>
        <dbReference type="ARBA" id="ARBA00008247"/>
    </source>
</evidence>
<evidence type="ECO:0000256" key="11">
    <source>
        <dbReference type="ARBA" id="ARBA00022692"/>
    </source>
</evidence>
<evidence type="ECO:0000256" key="3">
    <source>
        <dbReference type="ARBA" id="ARBA00005089"/>
    </source>
</evidence>
<keyword evidence="14 19" id="KW-0472">Membrane</keyword>
<proteinExistence type="inferred from homology"/>
<keyword evidence="10" id="KW-0808">Transferase</keyword>
<comment type="subcellular location">
    <subcellularLocation>
        <location evidence="2">Membrane</location>
        <topology evidence="2">Multi-pass membrane protein</topology>
    </subcellularLocation>
</comment>
<comment type="catalytic activity">
    <reaction evidence="18">
        <text>all-trans-lycopene = gamma-carotene</text>
        <dbReference type="Rhea" id="RHEA:32219"/>
        <dbReference type="ChEBI" id="CHEBI:15948"/>
        <dbReference type="ChEBI" id="CHEBI:27740"/>
        <dbReference type="EC" id="5.5.1.19"/>
    </reaction>
</comment>
<feature type="transmembrane region" description="Helical" evidence="19">
    <location>
        <begin position="40"/>
        <end position="57"/>
    </location>
</feature>
<dbReference type="Proteomes" id="UP000774617">
    <property type="component" value="Unassembled WGS sequence"/>
</dbReference>
<evidence type="ECO:0000256" key="12">
    <source>
        <dbReference type="ARBA" id="ARBA00022746"/>
    </source>
</evidence>
<dbReference type="EC" id="2.5.1.32" evidence="8"/>
<evidence type="ECO:0000256" key="16">
    <source>
        <dbReference type="ARBA" id="ARBA00023268"/>
    </source>
</evidence>
<evidence type="ECO:0000256" key="1">
    <source>
        <dbReference type="ARBA" id="ARBA00001805"/>
    </source>
</evidence>
<dbReference type="Pfam" id="PF00494">
    <property type="entry name" value="SQS_PSY"/>
    <property type="match status" value="1"/>
</dbReference>
<keyword evidence="12" id="KW-0125">Carotenoid biosynthesis</keyword>
<dbReference type="SFLD" id="SFLDG01018">
    <property type="entry name" value="Squalene/Phytoene_Synthase_Lik"/>
    <property type="match status" value="1"/>
</dbReference>
<evidence type="ECO:0000256" key="19">
    <source>
        <dbReference type="SAM" id="Phobius"/>
    </source>
</evidence>
<dbReference type="InterPro" id="IPR008949">
    <property type="entry name" value="Isoprenoid_synthase_dom_sf"/>
</dbReference>
<comment type="pathway">
    <text evidence="4">Carotenoid biosynthesis; phytoene biosynthesis; all-trans-phytoene from geranylgeranyl diphosphate: step 1/1.</text>
</comment>
<evidence type="ECO:0000313" key="20">
    <source>
        <dbReference type="EMBL" id="KAH7057229.1"/>
    </source>
</evidence>
<dbReference type="CDD" id="cd00683">
    <property type="entry name" value="Trans_IPPS_HH"/>
    <property type="match status" value="1"/>
</dbReference>
<reference evidence="20 21" key="1">
    <citation type="journal article" date="2021" name="Nat. Commun.">
        <title>Genetic determinants of endophytism in the Arabidopsis root mycobiome.</title>
        <authorList>
            <person name="Mesny F."/>
            <person name="Miyauchi S."/>
            <person name="Thiergart T."/>
            <person name="Pickel B."/>
            <person name="Atanasova L."/>
            <person name="Karlsson M."/>
            <person name="Huettel B."/>
            <person name="Barry K.W."/>
            <person name="Haridas S."/>
            <person name="Chen C."/>
            <person name="Bauer D."/>
            <person name="Andreopoulos W."/>
            <person name="Pangilinan J."/>
            <person name="LaButti K."/>
            <person name="Riley R."/>
            <person name="Lipzen A."/>
            <person name="Clum A."/>
            <person name="Drula E."/>
            <person name="Henrissat B."/>
            <person name="Kohler A."/>
            <person name="Grigoriev I.V."/>
            <person name="Martin F.M."/>
            <person name="Hacquard S."/>
        </authorList>
    </citation>
    <scope>NUCLEOTIDE SEQUENCE [LARGE SCALE GENOMIC DNA]</scope>
    <source>
        <strain evidence="20 21">MPI-SDFR-AT-0080</strain>
    </source>
</reference>
<name>A0ABQ8GIW6_9PEZI</name>
<evidence type="ECO:0000256" key="17">
    <source>
        <dbReference type="ARBA" id="ARBA00029313"/>
    </source>
</evidence>
<evidence type="ECO:0000256" key="15">
    <source>
        <dbReference type="ARBA" id="ARBA00023235"/>
    </source>
</evidence>
<feature type="transmembrane region" description="Helical" evidence="19">
    <location>
        <begin position="192"/>
        <end position="211"/>
    </location>
</feature>
<keyword evidence="21" id="KW-1185">Reference proteome</keyword>
<dbReference type="InterPro" id="IPR033904">
    <property type="entry name" value="Trans_IPPS_HH"/>
</dbReference>
<evidence type="ECO:0000256" key="6">
    <source>
        <dbReference type="ARBA" id="ARBA00008406"/>
    </source>
</evidence>
<dbReference type="EC" id="5.5.1.19" evidence="7"/>
<keyword evidence="15" id="KW-0413">Isomerase</keyword>
<feature type="transmembrane region" description="Helical" evidence="19">
    <location>
        <begin position="237"/>
        <end position="262"/>
    </location>
</feature>
<dbReference type="SFLD" id="SFLDS00005">
    <property type="entry name" value="Isoprenoid_Synthase_Type_I"/>
    <property type="match status" value="1"/>
</dbReference>
<evidence type="ECO:0000256" key="7">
    <source>
        <dbReference type="ARBA" id="ARBA00012242"/>
    </source>
</evidence>
<comment type="catalytic activity">
    <reaction evidence="17">
        <text>gamma-carotene = all-trans-beta-carotene</text>
        <dbReference type="Rhea" id="RHEA:32239"/>
        <dbReference type="ChEBI" id="CHEBI:17579"/>
        <dbReference type="ChEBI" id="CHEBI:27740"/>
        <dbReference type="EC" id="5.5.1.19"/>
    </reaction>
</comment>
<evidence type="ECO:0000256" key="18">
    <source>
        <dbReference type="ARBA" id="ARBA00029335"/>
    </source>
</evidence>
<dbReference type="EMBL" id="JAGTJR010000007">
    <property type="protein sequence ID" value="KAH7057229.1"/>
    <property type="molecule type" value="Genomic_DNA"/>
</dbReference>
<dbReference type="SFLD" id="SFLDG01212">
    <property type="entry name" value="Phytoene_synthase_like"/>
    <property type="match status" value="1"/>
</dbReference>
<evidence type="ECO:0000256" key="13">
    <source>
        <dbReference type="ARBA" id="ARBA00022989"/>
    </source>
</evidence>
<accession>A0ABQ8GIW6</accession>
<dbReference type="InterPro" id="IPR017825">
    <property type="entry name" value="Lycopene_cyclase_dom"/>
</dbReference>
<dbReference type="Gene3D" id="1.10.600.10">
    <property type="entry name" value="Farnesyl Diphosphate Synthase"/>
    <property type="match status" value="1"/>
</dbReference>
<evidence type="ECO:0000256" key="4">
    <source>
        <dbReference type="ARBA" id="ARBA00005172"/>
    </source>
</evidence>
<organism evidence="20 21">
    <name type="scientific">Macrophomina phaseolina</name>
    <dbReference type="NCBI Taxonomy" id="35725"/>
    <lineage>
        <taxon>Eukaryota</taxon>
        <taxon>Fungi</taxon>
        <taxon>Dikarya</taxon>
        <taxon>Ascomycota</taxon>
        <taxon>Pezizomycotina</taxon>
        <taxon>Dothideomycetes</taxon>
        <taxon>Dothideomycetes incertae sedis</taxon>
        <taxon>Botryosphaeriales</taxon>
        <taxon>Botryosphaeriaceae</taxon>
        <taxon>Macrophomina</taxon>
    </lineage>
</organism>
<comment type="catalytic activity">
    <reaction evidence="1">
        <text>2 (2E,6E,10E)-geranylgeranyl diphosphate = 15-cis-phytoene + 2 diphosphate</text>
        <dbReference type="Rhea" id="RHEA:34475"/>
        <dbReference type="ChEBI" id="CHEBI:27787"/>
        <dbReference type="ChEBI" id="CHEBI:33019"/>
        <dbReference type="ChEBI" id="CHEBI:58756"/>
        <dbReference type="EC" id="2.5.1.32"/>
    </reaction>
</comment>
<comment type="pathway">
    <text evidence="3">Carotenoid biosynthesis; beta-carotene biosynthesis.</text>
</comment>
<evidence type="ECO:0000313" key="21">
    <source>
        <dbReference type="Proteomes" id="UP000774617"/>
    </source>
</evidence>
<protein>
    <recommendedName>
        <fullName evidence="9">Bifunctional lycopene cyclase/phytoene synthase</fullName>
        <ecNumber evidence="8">2.5.1.32</ecNumber>
        <ecNumber evidence="7">5.5.1.19</ecNumber>
    </recommendedName>
</protein>